<dbReference type="CDD" id="cd04275">
    <property type="entry name" value="ZnMc_pappalysin_like"/>
    <property type="match status" value="1"/>
</dbReference>
<evidence type="ECO:0000259" key="10">
    <source>
        <dbReference type="Pfam" id="PF05572"/>
    </source>
</evidence>
<evidence type="ECO:0000256" key="2">
    <source>
        <dbReference type="ARBA" id="ARBA00022670"/>
    </source>
</evidence>
<reference evidence="11 12" key="1">
    <citation type="submission" date="2019-08" db="EMBL/GenBank/DDBJ databases">
        <title>Genome of Phaeodactylibacter luteus.</title>
        <authorList>
            <person name="Bowman J.P."/>
        </authorList>
    </citation>
    <scope>NUCLEOTIDE SEQUENCE [LARGE SCALE GENOMIC DNA]</scope>
    <source>
        <strain evidence="11 12">KCTC 42180</strain>
    </source>
</reference>
<dbReference type="OrthoDB" id="9792152at2"/>
<evidence type="ECO:0000256" key="8">
    <source>
        <dbReference type="ARBA" id="ARBA00023157"/>
    </source>
</evidence>
<evidence type="ECO:0000256" key="6">
    <source>
        <dbReference type="ARBA" id="ARBA00022833"/>
    </source>
</evidence>
<dbReference type="Pfam" id="PF05572">
    <property type="entry name" value="Peptidase_M43"/>
    <property type="match status" value="1"/>
</dbReference>
<protein>
    <submittedName>
        <fullName evidence="11">Zinc metalloprotease</fullName>
    </submittedName>
</protein>
<keyword evidence="7 11" id="KW-0482">Metalloprotease</keyword>
<keyword evidence="12" id="KW-1185">Reference proteome</keyword>
<evidence type="ECO:0000256" key="4">
    <source>
        <dbReference type="ARBA" id="ARBA00022729"/>
    </source>
</evidence>
<feature type="chain" id="PRO_5022660512" evidence="9">
    <location>
        <begin position="24"/>
        <end position="736"/>
    </location>
</feature>
<dbReference type="PANTHER" id="PTHR47466:SF1">
    <property type="entry name" value="METALLOPROTEASE MEP1 (AFU_ORTHOLOGUE AFUA_1G07730)-RELATED"/>
    <property type="match status" value="1"/>
</dbReference>
<proteinExistence type="inferred from homology"/>
<accession>A0A5C6S773</accession>
<dbReference type="PANTHER" id="PTHR47466">
    <property type="match status" value="1"/>
</dbReference>
<evidence type="ECO:0000256" key="3">
    <source>
        <dbReference type="ARBA" id="ARBA00022723"/>
    </source>
</evidence>
<comment type="caution">
    <text evidence="11">The sequence shown here is derived from an EMBL/GenBank/DDBJ whole genome shotgun (WGS) entry which is preliminary data.</text>
</comment>
<feature type="domain" description="Peptidase M43 pregnancy-associated plasma-A" evidence="10">
    <location>
        <begin position="166"/>
        <end position="311"/>
    </location>
</feature>
<keyword evidence="5" id="KW-0378">Hydrolase</keyword>
<sequence>MKKKTITILLCALALVSAFSVQAQRNCATMDHLHQQELTHPERIQRLQSIEQHTARVLQRQSRAVNGTITIPVVVHVIYNAPAENVSAAQVQSQIDVLNDDFRRLNGDASSTPAIFQGVASDVEIEFCLAATDPNGNPTDGITRTFTSTTSFPTNDNMKFSATGGTDAWPASAYLNIWVCNISGNILGYAQFPGGPAATDGVVIDYQYFGTIGTATPPFDLGRTGTHEVGHYLNLRHVWGDGGCGVDDLVADTPLAGAPNYTGAPCSFPGPNTCDEGAGDQPDMFQNYMDYSDDGCMNLFTEGQKARMRALFEPGGPRASLLNSTACNPPVPPTCDDGIQNGDETGVDCGGSNCAPCPCNDANLTLTITFDNYPEETAWEITDASAAVVASGGTYGSEPDGSTIIENITLPGGDYTFTITDTFGDGICCNFGSGSYELIDGSGAIIAAGGAFDEEESTSFCIEAPTDEVLVSPKALLMGSINLLSPGNPVLMKDDLRVAGRIPLAQPYAAIAGLNHSGAEEITDPLVLSQTGNDAIVDWVLVELRDPGSPATILATRAALLQRDGDIVDVDGASPVVFNVSPGSYQVAVRHRNHLGVMTKSPLSLSEVSVPIDFTDAGLDVYERSANVDGAERYPLGGGSAALWGGKISSTLGQVSYIGQNNSSDGVYAAIVNDPSNPNGSQSAIVPGYLTFDLNMDGVAKYSGSANEVDLIFNAVLLNPSNGAGAATFTFREQLP</sequence>
<gene>
    <name evidence="11" type="ORF">FRY97_00420</name>
</gene>
<dbReference type="GO" id="GO:0046872">
    <property type="term" value="F:metal ion binding"/>
    <property type="evidence" value="ECO:0007669"/>
    <property type="project" value="UniProtKB-KW"/>
</dbReference>
<keyword evidence="2 11" id="KW-0645">Protease</keyword>
<keyword evidence="6" id="KW-0862">Zinc</keyword>
<dbReference type="SUPFAM" id="SSF55486">
    <property type="entry name" value="Metalloproteases ('zincins'), catalytic domain"/>
    <property type="match status" value="1"/>
</dbReference>
<keyword evidence="4 9" id="KW-0732">Signal</keyword>
<comment type="similarity">
    <text evidence="1">Belongs to the peptidase M43B family.</text>
</comment>
<dbReference type="InterPro" id="IPR008754">
    <property type="entry name" value="Peptidase_M43"/>
</dbReference>
<keyword evidence="8" id="KW-1015">Disulfide bond</keyword>
<dbReference type="EMBL" id="VOOR01000001">
    <property type="protein sequence ID" value="TXB70203.1"/>
    <property type="molecule type" value="Genomic_DNA"/>
</dbReference>
<evidence type="ECO:0000256" key="1">
    <source>
        <dbReference type="ARBA" id="ARBA00008721"/>
    </source>
</evidence>
<dbReference type="AlphaFoldDB" id="A0A5C6S773"/>
<dbReference type="InterPro" id="IPR024079">
    <property type="entry name" value="MetalloPept_cat_dom_sf"/>
</dbReference>
<dbReference type="RefSeq" id="WP_147165435.1">
    <property type="nucleotide sequence ID" value="NZ_VOOR01000001.1"/>
</dbReference>
<organism evidence="11 12">
    <name type="scientific">Phaeodactylibacter luteus</name>
    <dbReference type="NCBI Taxonomy" id="1564516"/>
    <lineage>
        <taxon>Bacteria</taxon>
        <taxon>Pseudomonadati</taxon>
        <taxon>Bacteroidota</taxon>
        <taxon>Saprospiria</taxon>
        <taxon>Saprospirales</taxon>
        <taxon>Haliscomenobacteraceae</taxon>
        <taxon>Phaeodactylibacter</taxon>
    </lineage>
</organism>
<evidence type="ECO:0000256" key="7">
    <source>
        <dbReference type="ARBA" id="ARBA00023049"/>
    </source>
</evidence>
<dbReference type="Proteomes" id="UP000321580">
    <property type="component" value="Unassembled WGS sequence"/>
</dbReference>
<name>A0A5C6S773_9BACT</name>
<dbReference type="Gene3D" id="3.40.390.10">
    <property type="entry name" value="Collagenase (Catalytic Domain)"/>
    <property type="match status" value="1"/>
</dbReference>
<evidence type="ECO:0000313" key="11">
    <source>
        <dbReference type="EMBL" id="TXB70203.1"/>
    </source>
</evidence>
<dbReference type="GO" id="GO:0006508">
    <property type="term" value="P:proteolysis"/>
    <property type="evidence" value="ECO:0007669"/>
    <property type="project" value="UniProtKB-KW"/>
</dbReference>
<feature type="signal peptide" evidence="9">
    <location>
        <begin position="1"/>
        <end position="23"/>
    </location>
</feature>
<evidence type="ECO:0000256" key="5">
    <source>
        <dbReference type="ARBA" id="ARBA00022801"/>
    </source>
</evidence>
<keyword evidence="3" id="KW-0479">Metal-binding</keyword>
<dbReference type="GO" id="GO:0008237">
    <property type="term" value="F:metallopeptidase activity"/>
    <property type="evidence" value="ECO:0007669"/>
    <property type="project" value="UniProtKB-KW"/>
</dbReference>
<evidence type="ECO:0000313" key="12">
    <source>
        <dbReference type="Proteomes" id="UP000321580"/>
    </source>
</evidence>
<evidence type="ECO:0000256" key="9">
    <source>
        <dbReference type="SAM" id="SignalP"/>
    </source>
</evidence>